<dbReference type="SUPFAM" id="SSF54277">
    <property type="entry name" value="CAD &amp; PB1 domains"/>
    <property type="match status" value="1"/>
</dbReference>
<feature type="region of interest" description="Disordered" evidence="1">
    <location>
        <begin position="1"/>
        <end position="20"/>
    </location>
</feature>
<evidence type="ECO:0000256" key="1">
    <source>
        <dbReference type="SAM" id="MobiDB-lite"/>
    </source>
</evidence>
<dbReference type="Gene3D" id="3.10.20.90">
    <property type="entry name" value="Phosphatidylinositol 3-kinase Catalytic Subunit, Chain A, domain 1"/>
    <property type="match status" value="1"/>
</dbReference>
<dbReference type="PANTHER" id="PTHR31066:SF33">
    <property type="entry name" value="OS07G0556300 PROTEIN"/>
    <property type="match status" value="1"/>
</dbReference>
<dbReference type="EMBL" id="GCKF01044963">
    <property type="protein sequence ID" value="JAG93993.1"/>
    <property type="molecule type" value="Transcribed_RNA"/>
</dbReference>
<dbReference type="PANTHER" id="PTHR31066">
    <property type="entry name" value="OS05G0427100 PROTEIN-RELATED"/>
    <property type="match status" value="1"/>
</dbReference>
<dbReference type="PROSITE" id="PS51745">
    <property type="entry name" value="PB1"/>
    <property type="match status" value="1"/>
</dbReference>
<feature type="compositionally biased region" description="Polar residues" evidence="1">
    <location>
        <begin position="228"/>
        <end position="240"/>
    </location>
</feature>
<accession>A0A0D6QWE2</accession>
<dbReference type="FunFam" id="3.10.20.90:FF:000058">
    <property type="entry name" value="Octicosapeptide/phox/Bem1p domain kinase superfamily protein"/>
    <property type="match status" value="1"/>
</dbReference>
<dbReference type="SMART" id="SM00666">
    <property type="entry name" value="PB1"/>
    <property type="match status" value="1"/>
</dbReference>
<feature type="compositionally biased region" description="Polar residues" evidence="1">
    <location>
        <begin position="1"/>
        <end position="18"/>
    </location>
</feature>
<dbReference type="InterPro" id="IPR053793">
    <property type="entry name" value="PB1-like"/>
</dbReference>
<sequence>MASQEQMDSFDGINSSPRSVGGEEVAAAAGRVRFMCSYGGRILPRPHDNQLRYVGGDTRIVAVNRNISYSVLISKLSKICGSNVTLKYQLPNEDLDALISVTTDEDLENMMDEYDRLNAGNKSSRLRLFLFPAKLESATSLGSLLEGSKREHWFVDALNGVPVLTRGRSEVSSVASEVPDYLFGLDSIEDWDRDDRGSKAGPPPGSRKSRLNLNSQAPEVRSAPDSPVPQSSPYGSTSSAPPYIYTHGDAPKPEGFDPATSGAASDDMLPAPAPQVPVPEIGLRTQDPRLVLDDHMAKIVSKPDAAKSAHGPISQDSLTQEFRQVQIGKQQPEAAEVAPAPAKVAAKGPPMKREGSQSSLTGSQKDGGGPEYGGMRREGSASSLASLKREGSGSNLSAYGDDSRTPKTVTAEEVYRAAPEMIQQPPEHYVDYGQAAHYVQQGQAAAYWQLQDPQQADPSGHVYLVPSGAAPPMVQPMQRHPAYAQVQRIPAPVQVQAGPAVQKHGGVTVTQAVPGPYPAKSAPRMPVYRGGARPVVSDMRMMMRPPMPTSEQYVYQQVAYDPTNPPPQQVYYTQRAAVMNPQYQGMMAPVAVDLQATPEIIGQPPNITRVSQSF</sequence>
<reference evidence="3" key="1">
    <citation type="submission" date="2015-03" db="EMBL/GenBank/DDBJ databases">
        <title>A transcriptome of Araucaria cunninghamii, an australian fine timber species.</title>
        <authorList>
            <person name="Jing Yi C.J.Y."/>
            <person name="Yin San L.Y.S."/>
            <person name="Abdul Karim S.S."/>
            <person name="Wan Azmi N.N."/>
            <person name="Hercus R.R."/>
            <person name="Croft L.L."/>
        </authorList>
    </citation>
    <scope>NUCLEOTIDE SEQUENCE</scope>
    <source>
        <strain evidence="3">MI0301</strain>
        <tissue evidence="3">Leaf</tissue>
    </source>
</reference>
<organism evidence="3">
    <name type="scientific">Araucaria cunninghamii</name>
    <name type="common">Hoop pine</name>
    <name type="synonym">Moreton Bay pine</name>
    <dbReference type="NCBI Taxonomy" id="56994"/>
    <lineage>
        <taxon>Eukaryota</taxon>
        <taxon>Viridiplantae</taxon>
        <taxon>Streptophyta</taxon>
        <taxon>Embryophyta</taxon>
        <taxon>Tracheophyta</taxon>
        <taxon>Spermatophyta</taxon>
        <taxon>Pinopsida</taxon>
        <taxon>Pinidae</taxon>
        <taxon>Conifers II</taxon>
        <taxon>Araucariales</taxon>
        <taxon>Araucariaceae</taxon>
        <taxon>Araucaria</taxon>
    </lineage>
</organism>
<evidence type="ECO:0000259" key="2">
    <source>
        <dbReference type="PROSITE" id="PS51745"/>
    </source>
</evidence>
<feature type="region of interest" description="Disordered" evidence="1">
    <location>
        <begin position="302"/>
        <end position="407"/>
    </location>
</feature>
<dbReference type="Pfam" id="PF00564">
    <property type="entry name" value="PB1"/>
    <property type="match status" value="1"/>
</dbReference>
<dbReference type="EMBL" id="GCKF01044966">
    <property type="protein sequence ID" value="JAG93990.1"/>
    <property type="molecule type" value="Transcribed_RNA"/>
</dbReference>
<protein>
    <recommendedName>
        <fullName evidence="2">PB1 domain-containing protein</fullName>
    </recommendedName>
</protein>
<feature type="compositionally biased region" description="Polar residues" evidence="1">
    <location>
        <begin position="314"/>
        <end position="329"/>
    </location>
</feature>
<dbReference type="CDD" id="cd06410">
    <property type="entry name" value="PB1_UP2"/>
    <property type="match status" value="1"/>
</dbReference>
<name>A0A0D6QWE2_ARACU</name>
<feature type="compositionally biased region" description="Low complexity" evidence="1">
    <location>
        <begin position="332"/>
        <end position="349"/>
    </location>
</feature>
<dbReference type="AlphaFoldDB" id="A0A0D6QWE2"/>
<dbReference type="InterPro" id="IPR000270">
    <property type="entry name" value="PB1_dom"/>
</dbReference>
<evidence type="ECO:0000313" key="3">
    <source>
        <dbReference type="EMBL" id="JAG93990.1"/>
    </source>
</evidence>
<proteinExistence type="predicted"/>
<feature type="domain" description="PB1" evidence="2">
    <location>
        <begin position="31"/>
        <end position="133"/>
    </location>
</feature>
<feature type="region of interest" description="Disordered" evidence="1">
    <location>
        <begin position="192"/>
        <end position="280"/>
    </location>
</feature>
<dbReference type="InterPro" id="IPR053198">
    <property type="entry name" value="Gynoecium_Dev_Regulator"/>
</dbReference>